<evidence type="ECO:0000256" key="6">
    <source>
        <dbReference type="ARBA" id="ARBA00023012"/>
    </source>
</evidence>
<dbReference type="InterPro" id="IPR011712">
    <property type="entry name" value="Sig_transdc_His_kin_sub3_dim/P"/>
</dbReference>
<name>A0A1G8YM02_9BACI</name>
<comment type="function">
    <text evidence="7">Member of the two-component regulatory system DegS/DegU, which plays an important role in the transition growth phase.</text>
</comment>
<evidence type="ECO:0000256" key="1">
    <source>
        <dbReference type="ARBA" id="ARBA00000085"/>
    </source>
</evidence>
<evidence type="ECO:0000256" key="3">
    <source>
        <dbReference type="ARBA" id="ARBA00022741"/>
    </source>
</evidence>
<dbReference type="GO" id="GO:0046983">
    <property type="term" value="F:protein dimerization activity"/>
    <property type="evidence" value="ECO:0007669"/>
    <property type="project" value="InterPro"/>
</dbReference>
<dbReference type="EC" id="3.1.3.-" evidence="7"/>
<keyword evidence="6 7" id="KW-0902">Two-component regulatory system</keyword>
<proteinExistence type="predicted"/>
<keyword evidence="2 7" id="KW-0808">Transferase</keyword>
<keyword evidence="7" id="KW-0963">Cytoplasm</keyword>
<dbReference type="InterPro" id="IPR016381">
    <property type="entry name" value="Sig_transdc_His_kinase_DegS"/>
</dbReference>
<evidence type="ECO:0000256" key="4">
    <source>
        <dbReference type="ARBA" id="ARBA00022777"/>
    </source>
</evidence>
<dbReference type="Pfam" id="PF07730">
    <property type="entry name" value="HisKA_3"/>
    <property type="match status" value="1"/>
</dbReference>
<dbReference type="SUPFAM" id="SSF55874">
    <property type="entry name" value="ATPase domain of HSP90 chaperone/DNA topoisomerase II/histidine kinase"/>
    <property type="match status" value="1"/>
</dbReference>
<dbReference type="InterPro" id="IPR050482">
    <property type="entry name" value="Sensor_HK_TwoCompSys"/>
</dbReference>
<dbReference type="PROSITE" id="PS50109">
    <property type="entry name" value="HIS_KIN"/>
    <property type="match status" value="1"/>
</dbReference>
<dbReference type="CDD" id="cd16917">
    <property type="entry name" value="HATPase_UhpB-NarQ-NarX-like"/>
    <property type="match status" value="1"/>
</dbReference>
<evidence type="ECO:0000259" key="9">
    <source>
        <dbReference type="PROSITE" id="PS50109"/>
    </source>
</evidence>
<feature type="coiled-coil region" evidence="8">
    <location>
        <begin position="99"/>
        <end position="137"/>
    </location>
</feature>
<evidence type="ECO:0000256" key="8">
    <source>
        <dbReference type="SAM" id="Coils"/>
    </source>
</evidence>
<keyword evidence="3 7" id="KW-0547">Nucleotide-binding</keyword>
<dbReference type="STRING" id="407036.SAMN05216243_1699"/>
<dbReference type="InterPro" id="IPR003594">
    <property type="entry name" value="HATPase_dom"/>
</dbReference>
<dbReference type="GO" id="GO:0005524">
    <property type="term" value="F:ATP binding"/>
    <property type="evidence" value="ECO:0007669"/>
    <property type="project" value="UniProtKB-UniRule"/>
</dbReference>
<dbReference type="GO" id="GO:0000155">
    <property type="term" value="F:phosphorelay sensor kinase activity"/>
    <property type="evidence" value="ECO:0007669"/>
    <property type="project" value="UniProtKB-UniRule"/>
</dbReference>
<dbReference type="AlphaFoldDB" id="A0A1G8YM02"/>
<keyword evidence="7" id="KW-0904">Protein phosphatase</keyword>
<dbReference type="InterPro" id="IPR036890">
    <property type="entry name" value="HATPase_C_sf"/>
</dbReference>
<keyword evidence="7" id="KW-0378">Hydrolase</keyword>
<dbReference type="InterPro" id="IPR008595">
    <property type="entry name" value="DegS"/>
</dbReference>
<feature type="domain" description="Histidine kinase" evidence="9">
    <location>
        <begin position="182"/>
        <end position="378"/>
    </location>
</feature>
<dbReference type="EMBL" id="FNFL01000002">
    <property type="protein sequence ID" value="SDK03737.1"/>
    <property type="molecule type" value="Genomic_DNA"/>
</dbReference>
<dbReference type="PIRSF" id="PIRSF003169">
    <property type="entry name" value="STHK_DegS"/>
    <property type="match status" value="1"/>
</dbReference>
<keyword evidence="5 7" id="KW-0067">ATP-binding</keyword>
<keyword evidence="8" id="KW-0175">Coiled coil</keyword>
<dbReference type="GO" id="GO:0016020">
    <property type="term" value="C:membrane"/>
    <property type="evidence" value="ECO:0007669"/>
    <property type="project" value="InterPro"/>
</dbReference>
<evidence type="ECO:0000256" key="5">
    <source>
        <dbReference type="ARBA" id="ARBA00022840"/>
    </source>
</evidence>
<dbReference type="Pfam" id="PF05384">
    <property type="entry name" value="DegS"/>
    <property type="match status" value="1"/>
</dbReference>
<comment type="subcellular location">
    <subcellularLocation>
        <location evidence="7">Cytoplasm</location>
    </subcellularLocation>
</comment>
<gene>
    <name evidence="10" type="ORF">SAMN05216243_1699</name>
</gene>
<dbReference type="GO" id="GO:0004721">
    <property type="term" value="F:phosphoprotein phosphatase activity"/>
    <property type="evidence" value="ECO:0007669"/>
    <property type="project" value="UniProtKB-UniRule"/>
</dbReference>
<comment type="catalytic activity">
    <reaction evidence="1 7">
        <text>ATP + protein L-histidine = ADP + protein N-phospho-L-histidine.</text>
        <dbReference type="EC" id="2.7.13.3"/>
    </reaction>
</comment>
<dbReference type="Gene3D" id="3.30.565.10">
    <property type="entry name" value="Histidine kinase-like ATPase, C-terminal domain"/>
    <property type="match status" value="1"/>
</dbReference>
<dbReference type="Pfam" id="PF02518">
    <property type="entry name" value="HATPase_c"/>
    <property type="match status" value="1"/>
</dbReference>
<dbReference type="EC" id="2.7.13.3" evidence="7"/>
<dbReference type="PANTHER" id="PTHR24421:SF55">
    <property type="entry name" value="SENSOR HISTIDINE KINASE YDFH"/>
    <property type="match status" value="1"/>
</dbReference>
<sequence>MTKKADEKALDHIITEMIETVENSKDEVFYIGEESRNEYEQLQNELAETKRKVIHVIEEGDDLEQKVRFSRIRLSEVSKHFDNFTEKEIREVYDQTHTMQSELTMKREKEKNLREKRDEIERRLQSLELTVKRAEGLVGKISVVLNYLNDDFKQVSEVLQDAQQKQEFGLKIIEAQEEERRRLSREMHDGPAQMLANILLRSELVDRTFRERSVEEAIQEMKSMRKMVHTSLSEVRRIIYDLRPMALDDLGLVPTMKKYLANTEEYNRVKIKFVSMGEQRRLDSKYEVALFRLMQESVQNAVKHSEASLIQVKMEVMPDKVGLVIKDDGKGFDMSQRREKSFGIIGMKERVEMLDGEIDIYSKVNEGTSIIINVPLNQADQLEEDSTP</sequence>
<dbReference type="Proteomes" id="UP000198694">
    <property type="component" value="Unassembled WGS sequence"/>
</dbReference>
<feature type="coiled-coil region" evidence="8">
    <location>
        <begin position="32"/>
        <end position="59"/>
    </location>
</feature>
<dbReference type="PANTHER" id="PTHR24421">
    <property type="entry name" value="NITRATE/NITRITE SENSOR PROTEIN NARX-RELATED"/>
    <property type="match status" value="1"/>
</dbReference>
<dbReference type="SMART" id="SM00387">
    <property type="entry name" value="HATPase_c"/>
    <property type="match status" value="1"/>
</dbReference>
<protein>
    <recommendedName>
        <fullName evidence="7">Signal transduction histidine-protein kinase/phosphatase DegS</fullName>
        <ecNumber evidence="7">2.7.13.3</ecNumber>
        <ecNumber evidence="7">3.1.3.-</ecNumber>
    </recommendedName>
</protein>
<dbReference type="OrthoDB" id="9781904at2"/>
<evidence type="ECO:0000256" key="7">
    <source>
        <dbReference type="PIRNR" id="PIRNR003169"/>
    </source>
</evidence>
<dbReference type="Gene3D" id="1.20.5.1930">
    <property type="match status" value="1"/>
</dbReference>
<accession>A0A1G8YM02</accession>
<dbReference type="InterPro" id="IPR005467">
    <property type="entry name" value="His_kinase_dom"/>
</dbReference>
<reference evidence="10 11" key="1">
    <citation type="submission" date="2016-10" db="EMBL/GenBank/DDBJ databases">
        <authorList>
            <person name="de Groot N.N."/>
        </authorList>
    </citation>
    <scope>NUCLEOTIDE SEQUENCE [LARGE SCALE GENOMIC DNA]</scope>
    <source>
        <strain evidence="10 11">CGMCC 1.6502</strain>
    </source>
</reference>
<dbReference type="RefSeq" id="WP_093213002.1">
    <property type="nucleotide sequence ID" value="NZ_FNFL01000002.1"/>
</dbReference>
<evidence type="ECO:0000313" key="11">
    <source>
        <dbReference type="Proteomes" id="UP000198694"/>
    </source>
</evidence>
<keyword evidence="4 7" id="KW-0418">Kinase</keyword>
<evidence type="ECO:0000313" key="10">
    <source>
        <dbReference type="EMBL" id="SDK03737.1"/>
    </source>
</evidence>
<organism evidence="10 11">
    <name type="scientific">Sediminibacillus albus</name>
    <dbReference type="NCBI Taxonomy" id="407036"/>
    <lineage>
        <taxon>Bacteria</taxon>
        <taxon>Bacillati</taxon>
        <taxon>Bacillota</taxon>
        <taxon>Bacilli</taxon>
        <taxon>Bacillales</taxon>
        <taxon>Bacillaceae</taxon>
        <taxon>Sediminibacillus</taxon>
    </lineage>
</organism>
<dbReference type="GO" id="GO:0005737">
    <property type="term" value="C:cytoplasm"/>
    <property type="evidence" value="ECO:0007669"/>
    <property type="project" value="UniProtKB-SubCell"/>
</dbReference>
<evidence type="ECO:0000256" key="2">
    <source>
        <dbReference type="ARBA" id="ARBA00022679"/>
    </source>
</evidence>
<keyword evidence="11" id="KW-1185">Reference proteome</keyword>